<sequence>MFLSGDKNMTIDELRFSSIGQVQDQYLNPKVPATGNKKPLPTGEGSFAQVLNKIQEQADNSNVARGNIKFSKHAANRLHDRSIELTNDQMLRLNQGAKEASEKGIKDSLILIDQLAFIVNVPNNTVVTAMDQTETKNNVFTNIDGAVIA</sequence>
<keyword evidence="2" id="KW-1185">Reference proteome</keyword>
<dbReference type="InterPro" id="IPR013367">
    <property type="entry name" value="Flagellar_put"/>
</dbReference>
<evidence type="ECO:0000313" key="2">
    <source>
        <dbReference type="Proteomes" id="UP000001299"/>
    </source>
</evidence>
<dbReference type="Proteomes" id="UP000001299">
    <property type="component" value="Chromosome 1"/>
</dbReference>
<dbReference type="Pfam" id="PF12611">
    <property type="entry name" value="Flagellar_put"/>
    <property type="match status" value="1"/>
</dbReference>
<dbReference type="NCBIfam" id="TIGR02530">
    <property type="entry name" value="flg_new"/>
    <property type="match status" value="1"/>
</dbReference>
<dbReference type="STRING" id="515622.bpr_I1366"/>
<keyword evidence="1" id="KW-0282">Flagellum</keyword>
<dbReference type="eggNOG" id="ENOG5032Y5R">
    <property type="taxonomic scope" value="Bacteria"/>
</dbReference>
<reference evidence="1 2" key="1">
    <citation type="journal article" date="2010" name="PLoS ONE">
        <title>The glycobiome of the rumen bacterium Butyrivibrio proteoclasticus B316(T) highlights adaptation to a polysaccharide-rich environment.</title>
        <authorList>
            <person name="Kelly W.J."/>
            <person name="Leahy S.C."/>
            <person name="Altermann E."/>
            <person name="Yeoman C.J."/>
            <person name="Dunne J.C."/>
            <person name="Kong Z."/>
            <person name="Pacheco D.M."/>
            <person name="Li D."/>
            <person name="Noel S.J."/>
            <person name="Moon C.D."/>
            <person name="Cookson A.L."/>
            <person name="Attwood G.T."/>
        </authorList>
    </citation>
    <scope>NUCLEOTIDE SEQUENCE [LARGE SCALE GENOMIC DNA]</scope>
    <source>
        <strain evidence="2">ATCC 51982 / DSM 14932 / B316</strain>
    </source>
</reference>
<dbReference type="AlphaFoldDB" id="E0RUR3"/>
<proteinExistence type="predicted"/>
<dbReference type="HOGENOM" id="CLU_145226_3_0_9"/>
<name>E0RUR3_BUTPB</name>
<dbReference type="EMBL" id="CP001810">
    <property type="protein sequence ID" value="ADL34104.1"/>
    <property type="molecule type" value="Genomic_DNA"/>
</dbReference>
<keyword evidence="1" id="KW-0966">Cell projection</keyword>
<protein>
    <submittedName>
        <fullName evidence="1">Flagellar operon protein</fullName>
    </submittedName>
</protein>
<gene>
    <name evidence="1" type="ordered locus">bpr_I1366</name>
</gene>
<evidence type="ECO:0000313" key="1">
    <source>
        <dbReference type="EMBL" id="ADL34104.1"/>
    </source>
</evidence>
<dbReference type="KEGG" id="bpb:bpr_I1366"/>
<accession>E0RUR3</accession>
<organism evidence="1 2">
    <name type="scientific">Butyrivibrio proteoclasticus (strain ATCC 51982 / DSM 14932 / B316)</name>
    <name type="common">Clostridium proteoclasticum</name>
    <dbReference type="NCBI Taxonomy" id="515622"/>
    <lineage>
        <taxon>Bacteria</taxon>
        <taxon>Bacillati</taxon>
        <taxon>Bacillota</taxon>
        <taxon>Clostridia</taxon>
        <taxon>Lachnospirales</taxon>
        <taxon>Lachnospiraceae</taxon>
        <taxon>Butyrivibrio</taxon>
    </lineage>
</organism>
<keyword evidence="1" id="KW-0969">Cilium</keyword>